<keyword evidence="5 6" id="KW-0342">GTP-binding</keyword>
<protein>
    <submittedName>
        <fullName evidence="7">G2837 protein</fullName>
    </submittedName>
</protein>
<evidence type="ECO:0000256" key="5">
    <source>
        <dbReference type="ARBA" id="ARBA00023134"/>
    </source>
</evidence>
<evidence type="ECO:0000313" key="7">
    <source>
        <dbReference type="EMBL" id="CAL5220771.1"/>
    </source>
</evidence>
<dbReference type="InterPro" id="IPR024156">
    <property type="entry name" value="Small_GTPase_ARF"/>
</dbReference>
<evidence type="ECO:0000256" key="4">
    <source>
        <dbReference type="ARBA" id="ARBA00022892"/>
    </source>
</evidence>
<evidence type="ECO:0000256" key="3">
    <source>
        <dbReference type="ARBA" id="ARBA00022741"/>
    </source>
</evidence>
<evidence type="ECO:0000256" key="6">
    <source>
        <dbReference type="RuleBase" id="RU003925"/>
    </source>
</evidence>
<dbReference type="PANTHER" id="PTHR45909:SF1">
    <property type="entry name" value="ADP-RIBOSYLATION FACTOR-RELATED PROTEIN 1"/>
    <property type="match status" value="1"/>
</dbReference>
<dbReference type="InterPro" id="IPR027417">
    <property type="entry name" value="P-loop_NTPase"/>
</dbReference>
<dbReference type="InterPro" id="IPR005225">
    <property type="entry name" value="Small_GTP-bd"/>
</dbReference>
<dbReference type="PRINTS" id="PR00328">
    <property type="entry name" value="SAR1GTPBP"/>
</dbReference>
<keyword evidence="4" id="KW-0931">ER-Golgi transport</keyword>
<keyword evidence="2" id="KW-0519">Myristate</keyword>
<evidence type="ECO:0000256" key="1">
    <source>
        <dbReference type="ARBA" id="ARBA00010290"/>
    </source>
</evidence>
<organism evidence="7 8">
    <name type="scientific">Coccomyxa viridis</name>
    <dbReference type="NCBI Taxonomy" id="1274662"/>
    <lineage>
        <taxon>Eukaryota</taxon>
        <taxon>Viridiplantae</taxon>
        <taxon>Chlorophyta</taxon>
        <taxon>core chlorophytes</taxon>
        <taxon>Trebouxiophyceae</taxon>
        <taxon>Trebouxiophyceae incertae sedis</taxon>
        <taxon>Coccomyxaceae</taxon>
        <taxon>Coccomyxa</taxon>
    </lineage>
</organism>
<comment type="similarity">
    <text evidence="1 6">Belongs to the small GTPase superfamily. Arf family.</text>
</comment>
<comment type="caution">
    <text evidence="7">The sequence shown here is derived from an EMBL/GenBank/DDBJ whole genome shotgun (WGS) entry which is preliminary data.</text>
</comment>
<dbReference type="SMART" id="SM00175">
    <property type="entry name" value="RAB"/>
    <property type="match status" value="1"/>
</dbReference>
<keyword evidence="2" id="KW-0449">Lipoprotein</keyword>
<evidence type="ECO:0000313" key="8">
    <source>
        <dbReference type="Proteomes" id="UP001497392"/>
    </source>
</evidence>
<keyword evidence="4" id="KW-0813">Transport</keyword>
<sequence>MFSLLYGLWEYVFRKEELRVLILGLDKAGKTSLLEKLKELCTGEPGLDPQSIVPTVGLNVGRVEAHHSLLLFWDLGGAPGLRSIWDKYYADSHALIFAVDSTQPARFEEARTALFRALDSRELFGVPLLVLANKQDLQDAQPPEAVQQMLGLDELKVPFRVQDVSALTGDGLRDGLQWLVDKIRKSDRAVLLRQRL</sequence>
<reference evidence="7 8" key="1">
    <citation type="submission" date="2024-06" db="EMBL/GenBank/DDBJ databases">
        <authorList>
            <person name="Kraege A."/>
            <person name="Thomma B."/>
        </authorList>
    </citation>
    <scope>NUCLEOTIDE SEQUENCE [LARGE SCALE GENOMIC DNA]</scope>
</reference>
<proteinExistence type="inferred from homology"/>
<dbReference type="NCBIfam" id="TIGR00231">
    <property type="entry name" value="small_GTP"/>
    <property type="match status" value="1"/>
</dbReference>
<evidence type="ECO:0000256" key="2">
    <source>
        <dbReference type="ARBA" id="ARBA00022707"/>
    </source>
</evidence>
<name>A0ABP1FLD6_9CHLO</name>
<dbReference type="SMART" id="SM00177">
    <property type="entry name" value="ARF"/>
    <property type="match status" value="1"/>
</dbReference>
<dbReference type="SMART" id="SM00178">
    <property type="entry name" value="SAR"/>
    <property type="match status" value="1"/>
</dbReference>
<dbReference type="InterPro" id="IPR006689">
    <property type="entry name" value="Small_GTPase_ARF/SAR"/>
</dbReference>
<dbReference type="EMBL" id="CAXHTA020000004">
    <property type="protein sequence ID" value="CAL5220771.1"/>
    <property type="molecule type" value="Genomic_DNA"/>
</dbReference>
<dbReference type="Proteomes" id="UP001497392">
    <property type="component" value="Unassembled WGS sequence"/>
</dbReference>
<dbReference type="PROSITE" id="PS51417">
    <property type="entry name" value="ARF"/>
    <property type="match status" value="1"/>
</dbReference>
<keyword evidence="8" id="KW-1185">Reference proteome</keyword>
<gene>
    <name evidence="7" type="primary">g2837</name>
    <name evidence="7" type="ORF">VP750_LOCUS2430</name>
</gene>
<accession>A0ABP1FLD6</accession>
<dbReference type="Gene3D" id="3.40.50.300">
    <property type="entry name" value="P-loop containing nucleotide triphosphate hydrolases"/>
    <property type="match status" value="1"/>
</dbReference>
<dbReference type="SUPFAM" id="SSF52540">
    <property type="entry name" value="P-loop containing nucleoside triphosphate hydrolases"/>
    <property type="match status" value="1"/>
</dbReference>
<keyword evidence="3 6" id="KW-0547">Nucleotide-binding</keyword>
<dbReference type="Pfam" id="PF00025">
    <property type="entry name" value="Arf"/>
    <property type="match status" value="1"/>
</dbReference>
<dbReference type="PANTHER" id="PTHR45909">
    <property type="entry name" value="ADP-RIBOSYLATION FACTOR-RELATED PROTEIN 1"/>
    <property type="match status" value="1"/>
</dbReference>